<dbReference type="SMART" id="SM00487">
    <property type="entry name" value="DEXDc"/>
    <property type="match status" value="1"/>
</dbReference>
<dbReference type="InterPro" id="IPR011545">
    <property type="entry name" value="DEAD/DEAH_box_helicase_dom"/>
</dbReference>
<keyword evidence="9 12" id="KW-0067">ATP-binding</keyword>
<evidence type="ECO:0000313" key="16">
    <source>
        <dbReference type="EMBL" id="TFJ80760.1"/>
    </source>
</evidence>
<keyword evidence="5" id="KW-0698">rRNA processing</keyword>
<dbReference type="Proteomes" id="UP000355283">
    <property type="component" value="Unassembled WGS sequence"/>
</dbReference>
<evidence type="ECO:0000256" key="9">
    <source>
        <dbReference type="ARBA" id="ARBA00022840"/>
    </source>
</evidence>
<dbReference type="Pfam" id="PF00271">
    <property type="entry name" value="Helicase_C"/>
    <property type="match status" value="1"/>
</dbReference>
<feature type="domain" description="Helicase ATP-binding" evidence="14">
    <location>
        <begin position="228"/>
        <end position="408"/>
    </location>
</feature>
<dbReference type="PROSITE" id="PS51192">
    <property type="entry name" value="HELICASE_ATP_BIND_1"/>
    <property type="match status" value="1"/>
</dbReference>
<dbReference type="CDD" id="cd00268">
    <property type="entry name" value="DEADc"/>
    <property type="match status" value="1"/>
</dbReference>
<dbReference type="Gene3D" id="3.40.50.300">
    <property type="entry name" value="P-loop containing nucleotide triphosphate hydrolases"/>
    <property type="match status" value="2"/>
</dbReference>
<dbReference type="InterPro" id="IPR044742">
    <property type="entry name" value="DEAD/DEAH_RhlB"/>
</dbReference>
<comment type="similarity">
    <text evidence="2">Belongs to the DEAD box helicase family. DDX5/DBP2 subfamily.</text>
</comment>
<reference evidence="16 17" key="1">
    <citation type="submission" date="2019-01" db="EMBL/GenBank/DDBJ databases">
        <title>Nuclear Genome Assembly of the Microalgal Biofuel strain Nannochloropsis salina CCMP1776.</title>
        <authorList>
            <person name="Hovde B."/>
        </authorList>
    </citation>
    <scope>NUCLEOTIDE SEQUENCE [LARGE SCALE GENOMIC DNA]</scope>
    <source>
        <strain evidence="16 17">CCMP1776</strain>
    </source>
</reference>
<dbReference type="InterPro" id="IPR000629">
    <property type="entry name" value="RNA-helicase_DEAD-box_CS"/>
</dbReference>
<keyword evidence="4" id="KW-0690">Ribosome biogenesis</keyword>
<evidence type="ECO:0000256" key="12">
    <source>
        <dbReference type="RuleBase" id="RU000492"/>
    </source>
</evidence>
<evidence type="ECO:0000256" key="1">
    <source>
        <dbReference type="ARBA" id="ARBA00004604"/>
    </source>
</evidence>
<keyword evidence="17" id="KW-1185">Reference proteome</keyword>
<feature type="compositionally biased region" description="Basic residues" evidence="13">
    <location>
        <begin position="76"/>
        <end position="87"/>
    </location>
</feature>
<evidence type="ECO:0000256" key="5">
    <source>
        <dbReference type="ARBA" id="ARBA00022552"/>
    </source>
</evidence>
<gene>
    <name evidence="16" type="ORF">NSK_007937</name>
</gene>
<dbReference type="CDD" id="cd18787">
    <property type="entry name" value="SF2_C_DEAD"/>
    <property type="match status" value="1"/>
</dbReference>
<evidence type="ECO:0000256" key="6">
    <source>
        <dbReference type="ARBA" id="ARBA00022741"/>
    </source>
</evidence>
<dbReference type="FunFam" id="3.40.50.300:FF:000008">
    <property type="entry name" value="ATP-dependent RNA helicase RhlB"/>
    <property type="match status" value="1"/>
</dbReference>
<evidence type="ECO:0000256" key="11">
    <source>
        <dbReference type="ARBA" id="ARBA00037449"/>
    </source>
</evidence>
<dbReference type="EMBL" id="SDOX01000158">
    <property type="protein sequence ID" value="TFJ80760.1"/>
    <property type="molecule type" value="Genomic_DNA"/>
</dbReference>
<comment type="caution">
    <text evidence="16">The sequence shown here is derived from an EMBL/GenBank/DDBJ whole genome shotgun (WGS) entry which is preliminary data.</text>
</comment>
<feature type="compositionally biased region" description="Basic and acidic residues" evidence="13">
    <location>
        <begin position="88"/>
        <end position="97"/>
    </location>
</feature>
<sequence length="616" mass="67571">MGGSEDKRKKRKLAEEQTTEALDRSDAKASKKKCKKKKQDAASSCPSARPLEVSDPVIKKDELSDQKKEEEEARERKLRKKAKKASKRAAELLKISEAEAAEMEVEEPADKLLNGRTNEKQDEQSSVSRLSKEERKRAKKEKKKQEKIAAATSHATPLPSTPCTAGAPHPLSKSEAQAWWEENEILVSGPGCDAFLPTLSFAGVGFPPDLLRCTEGFARPTPIQAQCWPVLMGGRDIIGIAETGSGKTLTFVLPGLERIRKAGAPDGGRAGHVPRMLVVAPTRELAMQSAEVIDGVVEGSGLRSICLFGGVPKQEQRQALRRGVDILVATPGRLADLMEEGECDLSRVSYLVLDEADRMLDQGFEQAIRGIVSHCVPRGRRQTALFSATWPVAIQALAGEFLENPVKVTIGGEDLSSNKRVQQVVEVVGEFEREGRLRGLLTQYHGRRDNRVLVFALYKKEASRLELNLQRQGYKCLGIHGDKGQSDRIAAIEKFKTKEVPLLVATDVAARGLDIPDVEVVINYSFPLTIEDYVHRIGRTGRAGKKGIAHTFFHQGDKGNAGALVNTLRQAGQEVPPALLKFGTAVKKKEHKLYGAFGPREGMEEKKATKIVFADD</sequence>
<evidence type="ECO:0000256" key="2">
    <source>
        <dbReference type="ARBA" id="ARBA00009334"/>
    </source>
</evidence>
<keyword evidence="8 12" id="KW-0347">Helicase</keyword>
<feature type="domain" description="Helicase C-terminal" evidence="15">
    <location>
        <begin position="436"/>
        <end position="583"/>
    </location>
</feature>
<protein>
    <recommendedName>
        <fullName evidence="3">RNA helicase</fullName>
        <ecNumber evidence="3">3.6.4.13</ecNumber>
    </recommendedName>
</protein>
<feature type="region of interest" description="Disordered" evidence="13">
    <location>
        <begin position="1"/>
        <end position="175"/>
    </location>
</feature>
<evidence type="ECO:0000256" key="13">
    <source>
        <dbReference type="SAM" id="MobiDB-lite"/>
    </source>
</evidence>
<keyword evidence="10" id="KW-0539">Nucleus</keyword>
<dbReference type="PROSITE" id="PS00039">
    <property type="entry name" value="DEAD_ATP_HELICASE"/>
    <property type="match status" value="1"/>
</dbReference>
<dbReference type="GO" id="GO:0016787">
    <property type="term" value="F:hydrolase activity"/>
    <property type="evidence" value="ECO:0007669"/>
    <property type="project" value="UniProtKB-KW"/>
</dbReference>
<comment type="function">
    <text evidence="11">ATP-dependent RNA helicase required for 60S ribosomal subunit synthesis. Involved in efficient pre-rRNA processing, predominantly at site A3, which is necessary for the normal formation of 25S and 5.8S rRNAs.</text>
</comment>
<evidence type="ECO:0000256" key="4">
    <source>
        <dbReference type="ARBA" id="ARBA00022517"/>
    </source>
</evidence>
<dbReference type="InterPro" id="IPR001650">
    <property type="entry name" value="Helicase_C-like"/>
</dbReference>
<dbReference type="SUPFAM" id="SSF52540">
    <property type="entry name" value="P-loop containing nucleoside triphosphate hydrolases"/>
    <property type="match status" value="1"/>
</dbReference>
<evidence type="ECO:0000259" key="14">
    <source>
        <dbReference type="PROSITE" id="PS51192"/>
    </source>
</evidence>
<proteinExistence type="inferred from homology"/>
<evidence type="ECO:0000259" key="15">
    <source>
        <dbReference type="PROSITE" id="PS51194"/>
    </source>
</evidence>
<feature type="compositionally biased region" description="Basic and acidic residues" evidence="13">
    <location>
        <begin position="57"/>
        <end position="75"/>
    </location>
</feature>
<evidence type="ECO:0000313" key="17">
    <source>
        <dbReference type="Proteomes" id="UP000355283"/>
    </source>
</evidence>
<dbReference type="GO" id="GO:0003724">
    <property type="term" value="F:RNA helicase activity"/>
    <property type="evidence" value="ECO:0007669"/>
    <property type="project" value="UniProtKB-EC"/>
</dbReference>
<evidence type="ECO:0000256" key="8">
    <source>
        <dbReference type="ARBA" id="ARBA00022806"/>
    </source>
</evidence>
<dbReference type="PANTHER" id="PTHR47958">
    <property type="entry name" value="ATP-DEPENDENT RNA HELICASE DBP3"/>
    <property type="match status" value="1"/>
</dbReference>
<dbReference type="InterPro" id="IPR014001">
    <property type="entry name" value="Helicase_ATP-bd"/>
</dbReference>
<dbReference type="GO" id="GO:0003676">
    <property type="term" value="F:nucleic acid binding"/>
    <property type="evidence" value="ECO:0007669"/>
    <property type="project" value="InterPro"/>
</dbReference>
<name>A0A4D9CNP7_9STRA</name>
<dbReference type="AlphaFoldDB" id="A0A4D9CNP7"/>
<evidence type="ECO:0000256" key="10">
    <source>
        <dbReference type="ARBA" id="ARBA00023242"/>
    </source>
</evidence>
<evidence type="ECO:0000256" key="3">
    <source>
        <dbReference type="ARBA" id="ARBA00012552"/>
    </source>
</evidence>
<dbReference type="OrthoDB" id="196131at2759"/>
<dbReference type="EC" id="3.6.4.13" evidence="3"/>
<keyword evidence="6 12" id="KW-0547">Nucleotide-binding</keyword>
<dbReference type="InterPro" id="IPR027417">
    <property type="entry name" value="P-loop_NTPase"/>
</dbReference>
<comment type="subcellular location">
    <subcellularLocation>
        <location evidence="1">Nucleus</location>
        <location evidence="1">Nucleolus</location>
    </subcellularLocation>
</comment>
<dbReference type="GO" id="GO:0005524">
    <property type="term" value="F:ATP binding"/>
    <property type="evidence" value="ECO:0007669"/>
    <property type="project" value="UniProtKB-KW"/>
</dbReference>
<dbReference type="SMART" id="SM00490">
    <property type="entry name" value="HELICc"/>
    <property type="match status" value="1"/>
</dbReference>
<dbReference type="Pfam" id="PF00270">
    <property type="entry name" value="DEAD"/>
    <property type="match status" value="1"/>
</dbReference>
<accession>A0A4D9CNP7</accession>
<dbReference type="PROSITE" id="PS51194">
    <property type="entry name" value="HELICASE_CTER"/>
    <property type="match status" value="1"/>
</dbReference>
<keyword evidence="7 12" id="KW-0378">Hydrolase</keyword>
<evidence type="ECO:0000256" key="7">
    <source>
        <dbReference type="ARBA" id="ARBA00022801"/>
    </source>
</evidence>
<organism evidence="16 17">
    <name type="scientific">Nannochloropsis salina CCMP1776</name>
    <dbReference type="NCBI Taxonomy" id="1027361"/>
    <lineage>
        <taxon>Eukaryota</taxon>
        <taxon>Sar</taxon>
        <taxon>Stramenopiles</taxon>
        <taxon>Ochrophyta</taxon>
        <taxon>Eustigmatophyceae</taxon>
        <taxon>Eustigmatales</taxon>
        <taxon>Monodopsidaceae</taxon>
        <taxon>Microchloropsis</taxon>
        <taxon>Microchloropsis salina</taxon>
    </lineage>
</organism>